<feature type="region of interest" description="Disordered" evidence="1">
    <location>
        <begin position="1"/>
        <end position="52"/>
    </location>
</feature>
<accession>A0ABQ7JT85</accession>
<dbReference type="Proteomes" id="UP001194696">
    <property type="component" value="Unassembled WGS sequence"/>
</dbReference>
<feature type="non-terminal residue" evidence="2">
    <location>
        <position position="304"/>
    </location>
</feature>
<keyword evidence="3" id="KW-1185">Reference proteome</keyword>
<organism evidence="2 3">
    <name type="scientific">Linnemannia gamsii</name>
    <dbReference type="NCBI Taxonomy" id="64522"/>
    <lineage>
        <taxon>Eukaryota</taxon>
        <taxon>Fungi</taxon>
        <taxon>Fungi incertae sedis</taxon>
        <taxon>Mucoromycota</taxon>
        <taxon>Mortierellomycotina</taxon>
        <taxon>Mortierellomycetes</taxon>
        <taxon>Mortierellales</taxon>
        <taxon>Mortierellaceae</taxon>
        <taxon>Linnemannia</taxon>
    </lineage>
</organism>
<protein>
    <submittedName>
        <fullName evidence="2">Uncharacterized protein</fullName>
    </submittedName>
</protein>
<feature type="region of interest" description="Disordered" evidence="1">
    <location>
        <begin position="227"/>
        <end position="247"/>
    </location>
</feature>
<feature type="compositionally biased region" description="Polar residues" evidence="1">
    <location>
        <begin position="292"/>
        <end position="304"/>
    </location>
</feature>
<feature type="region of interest" description="Disordered" evidence="1">
    <location>
        <begin position="259"/>
        <end position="304"/>
    </location>
</feature>
<feature type="region of interest" description="Disordered" evidence="1">
    <location>
        <begin position="121"/>
        <end position="177"/>
    </location>
</feature>
<name>A0ABQ7JT85_9FUNG</name>
<gene>
    <name evidence="2" type="ORF">BGZ96_011133</name>
</gene>
<evidence type="ECO:0000256" key="1">
    <source>
        <dbReference type="SAM" id="MobiDB-lite"/>
    </source>
</evidence>
<feature type="compositionally biased region" description="Polar residues" evidence="1">
    <location>
        <begin position="129"/>
        <end position="141"/>
    </location>
</feature>
<proteinExistence type="predicted"/>
<feature type="compositionally biased region" description="Basic and acidic residues" evidence="1">
    <location>
        <begin position="156"/>
        <end position="167"/>
    </location>
</feature>
<feature type="compositionally biased region" description="Pro residues" evidence="1">
    <location>
        <begin position="38"/>
        <end position="47"/>
    </location>
</feature>
<sequence>MPSTPSLRQQHNDHQYLDHHHHQHQLYRHDSARARLSQPPPPPPSPLPESTAAATALRDQLHIASTVSDDLLSDDEDEELEDDEDEDEEDEDVNVNHYALSPWATAPASVLADARIRGNRNMGPATARRPNTSASGATTIVSGVALVDDADEDDGQERTRSRPRDGMDDGDGDSQTIALDPERSILQIGELASHHRHGILTPKGGAGDGDGPVEVATHVLDSMMIGGPPHPNHRGRTESSSSSSEVVNMDVDEDMEVEGCGNKGLVGVSPLQRHQEEEEEDDEGQERRVEQLVTSGSGLTLSQN</sequence>
<dbReference type="EMBL" id="JAAAIM010000766">
    <property type="protein sequence ID" value="KAG0284489.1"/>
    <property type="molecule type" value="Genomic_DNA"/>
</dbReference>
<evidence type="ECO:0000313" key="2">
    <source>
        <dbReference type="EMBL" id="KAG0284489.1"/>
    </source>
</evidence>
<feature type="region of interest" description="Disordered" evidence="1">
    <location>
        <begin position="65"/>
        <end position="100"/>
    </location>
</feature>
<feature type="compositionally biased region" description="Acidic residues" evidence="1">
    <location>
        <begin position="71"/>
        <end position="93"/>
    </location>
</feature>
<reference evidence="2 3" key="1">
    <citation type="journal article" date="2020" name="Fungal Divers.">
        <title>Resolving the Mortierellaceae phylogeny through synthesis of multi-gene phylogenetics and phylogenomics.</title>
        <authorList>
            <person name="Vandepol N."/>
            <person name="Liber J."/>
            <person name="Desiro A."/>
            <person name="Na H."/>
            <person name="Kennedy M."/>
            <person name="Barry K."/>
            <person name="Grigoriev I.V."/>
            <person name="Miller A.N."/>
            <person name="O'Donnell K."/>
            <person name="Stajich J.E."/>
            <person name="Bonito G."/>
        </authorList>
    </citation>
    <scope>NUCLEOTIDE SEQUENCE [LARGE SCALE GENOMIC DNA]</scope>
    <source>
        <strain evidence="2 3">AD045</strain>
    </source>
</reference>
<feature type="compositionally biased region" description="Low complexity" evidence="1">
    <location>
        <begin position="238"/>
        <end position="247"/>
    </location>
</feature>
<comment type="caution">
    <text evidence="2">The sequence shown here is derived from an EMBL/GenBank/DDBJ whole genome shotgun (WGS) entry which is preliminary data.</text>
</comment>
<evidence type="ECO:0000313" key="3">
    <source>
        <dbReference type="Proteomes" id="UP001194696"/>
    </source>
</evidence>